<dbReference type="Proteomes" id="UP000680750">
    <property type="component" value="Chromosome"/>
</dbReference>
<dbReference type="OrthoDB" id="57332at2"/>
<dbReference type="SUPFAM" id="SSF63829">
    <property type="entry name" value="Calcium-dependent phosphotriesterase"/>
    <property type="match status" value="1"/>
</dbReference>
<feature type="signal peptide" evidence="1">
    <location>
        <begin position="1"/>
        <end position="28"/>
    </location>
</feature>
<dbReference type="EMBL" id="AP023354">
    <property type="protein sequence ID" value="BCJ30401.1"/>
    <property type="molecule type" value="Genomic_DNA"/>
</dbReference>
<reference evidence="2" key="1">
    <citation type="submission" date="2020-08" db="EMBL/GenBank/DDBJ databases">
        <title>Whole genome shotgun sequence of Actinocatenispora sera NBRC 101916.</title>
        <authorList>
            <person name="Komaki H."/>
            <person name="Tamura T."/>
        </authorList>
    </citation>
    <scope>NUCLEOTIDE SEQUENCE</scope>
    <source>
        <strain evidence="2">NBRC 101916</strain>
    </source>
</reference>
<evidence type="ECO:0000313" key="2">
    <source>
        <dbReference type="EMBL" id="BCJ30401.1"/>
    </source>
</evidence>
<organism evidence="2 3">
    <name type="scientific">Actinocatenispora sera</name>
    <dbReference type="NCBI Taxonomy" id="390989"/>
    <lineage>
        <taxon>Bacteria</taxon>
        <taxon>Bacillati</taxon>
        <taxon>Actinomycetota</taxon>
        <taxon>Actinomycetes</taxon>
        <taxon>Micromonosporales</taxon>
        <taxon>Micromonosporaceae</taxon>
        <taxon>Actinocatenispora</taxon>
    </lineage>
</organism>
<feature type="chain" id="PRO_5039432566" description="CBM-cenC domain-containing protein" evidence="1">
    <location>
        <begin position="29"/>
        <end position="838"/>
    </location>
</feature>
<gene>
    <name evidence="2" type="ORF">Asera_45090</name>
</gene>
<evidence type="ECO:0000313" key="3">
    <source>
        <dbReference type="Proteomes" id="UP000680750"/>
    </source>
</evidence>
<keyword evidence="1" id="KW-0732">Signal</keyword>
<dbReference type="RefSeq" id="WP_157034785.1">
    <property type="nucleotide sequence ID" value="NZ_AP023354.1"/>
</dbReference>
<proteinExistence type="predicted"/>
<keyword evidence="3" id="KW-1185">Reference proteome</keyword>
<dbReference type="AlphaFoldDB" id="A0A810L7V0"/>
<dbReference type="Gene3D" id="2.60.120.260">
    <property type="entry name" value="Galactose-binding domain-like"/>
    <property type="match status" value="1"/>
</dbReference>
<name>A0A810L7V0_9ACTN</name>
<dbReference type="Gene3D" id="2.130.10.10">
    <property type="entry name" value="YVTN repeat-like/Quinoprotein amine dehydrogenase"/>
    <property type="match status" value="1"/>
</dbReference>
<protein>
    <recommendedName>
        <fullName evidence="4">CBM-cenC domain-containing protein</fullName>
    </recommendedName>
</protein>
<evidence type="ECO:0000256" key="1">
    <source>
        <dbReference type="SAM" id="SignalP"/>
    </source>
</evidence>
<sequence length="838" mass="86379">MSARRVRTAPLLAAAVLAVCALVGPAQGAARAAPADPGDLLIGNHSFESGTDGWTFGRAGKGIPRPDPACHGTTVTDRHTDGAASLRLSPAADCPAPAAVADPVDAHAGTTYHAFLQVSGPQASTRLRLVFAAADGTVLDVSGGPASSAGAAWSTVSAAATAPTGTATVAVRLDVAKATVWADDALITATDTDLGSQVGKASINATTFGVDGAGVRTAYLVVTGASNWDAHLVGITEATGEVSVDLPLTGATGAWNATTATDGSIYVGSYNFDDTTKNGRLYRYVPGAASVQDLGQPIEGDTFVWDVTAGPDGSVYGGTYPSGGAFRYSPADGFRQVGDRPVIAPEQYVRSVAYDPTNDVMYAGIGSHAHLMACPGGGTHCTDILPAEYAAEEFTYSLEAGGGYVFANLSDTGDGHLLIMKVTASGDTVTATKVTDIPKVRYPGASPVVDGGVYYLSGSKLMRYDLAAGTSAAVASGLPAAGRSWSVDTSGPAPVLEAAGNTSTGPVVMRVDTASGEVSSQRPAGVPAAPTNLQTPLLGPDGKIYTSGFLSGGTGVYTPMRSDADVQYTGVPQVEGAAVIGDTMYFGGYPGANIYAYRPSQPWKSGTNPVKVCSLTDQDQDRPYGMVNAGGTLVIGTEAGYGKLTGALAVYDPATGSCVTHPDIAHDRTVASLAYLDGMVYGGTSIWGGLGVEPSQQEAVLLAYDPKTGAHHEIALPSRGLRTVLGLTVGPDHRLWMIAEDHVLVYDPSSGRFVADQRIFPELDVPGADLIDAHDAYLLTGADGAIYGTIHGRYVFRLDPRTMHATVLREGTVEGLTADRYGNLYYVQDGYRLHRLVP</sequence>
<dbReference type="KEGG" id="aser:Asera_45090"/>
<dbReference type="InterPro" id="IPR015943">
    <property type="entry name" value="WD40/YVTN_repeat-like_dom_sf"/>
</dbReference>
<accession>A0A810L7V0</accession>
<dbReference type="SUPFAM" id="SSF63825">
    <property type="entry name" value="YWTD domain"/>
    <property type="match status" value="1"/>
</dbReference>
<evidence type="ECO:0008006" key="4">
    <source>
        <dbReference type="Google" id="ProtNLM"/>
    </source>
</evidence>